<feature type="domain" description="Agd3 CBM87" evidence="3">
    <location>
        <begin position="81"/>
        <end position="183"/>
    </location>
</feature>
<feature type="compositionally biased region" description="Polar residues" evidence="1">
    <location>
        <begin position="683"/>
        <end position="693"/>
    </location>
</feature>
<protein>
    <recommendedName>
        <fullName evidence="3">Agd3 CBM87 domain-containing protein</fullName>
    </recommendedName>
</protein>
<dbReference type="AlphaFoldDB" id="A0A542DS64"/>
<evidence type="ECO:0000259" key="3">
    <source>
        <dbReference type="Pfam" id="PF25116"/>
    </source>
</evidence>
<feature type="region of interest" description="Disordered" evidence="1">
    <location>
        <begin position="654"/>
        <end position="693"/>
    </location>
</feature>
<dbReference type="Pfam" id="PF25116">
    <property type="entry name" value="CBM87_Agd3"/>
    <property type="match status" value="1"/>
</dbReference>
<keyword evidence="5" id="KW-1185">Reference proteome</keyword>
<feature type="chain" id="PRO_5038380993" description="Agd3 CBM87 domain-containing protein" evidence="2">
    <location>
        <begin position="25"/>
        <end position="693"/>
    </location>
</feature>
<keyword evidence="2" id="KW-0732">Signal</keyword>
<dbReference type="Proteomes" id="UP000320876">
    <property type="component" value="Unassembled WGS sequence"/>
</dbReference>
<evidence type="ECO:0000313" key="4">
    <source>
        <dbReference type="EMBL" id="TQJ05816.1"/>
    </source>
</evidence>
<organism evidence="4 5">
    <name type="scientific">Amycolatopsis cihanbeyliensis</name>
    <dbReference type="NCBI Taxonomy" id="1128664"/>
    <lineage>
        <taxon>Bacteria</taxon>
        <taxon>Bacillati</taxon>
        <taxon>Actinomycetota</taxon>
        <taxon>Actinomycetes</taxon>
        <taxon>Pseudonocardiales</taxon>
        <taxon>Pseudonocardiaceae</taxon>
        <taxon>Amycolatopsis</taxon>
    </lineage>
</organism>
<evidence type="ECO:0000313" key="5">
    <source>
        <dbReference type="Proteomes" id="UP000320876"/>
    </source>
</evidence>
<feature type="region of interest" description="Disordered" evidence="1">
    <location>
        <begin position="34"/>
        <end position="53"/>
    </location>
</feature>
<evidence type="ECO:0000256" key="1">
    <source>
        <dbReference type="SAM" id="MobiDB-lite"/>
    </source>
</evidence>
<dbReference type="EMBL" id="VFML01000001">
    <property type="protein sequence ID" value="TQJ05816.1"/>
    <property type="molecule type" value="Genomic_DNA"/>
</dbReference>
<comment type="caution">
    <text evidence="4">The sequence shown here is derived from an EMBL/GenBank/DDBJ whole genome shotgun (WGS) entry which is preliminary data.</text>
</comment>
<proteinExistence type="predicted"/>
<accession>A0A542DS64</accession>
<dbReference type="InterPro" id="IPR056827">
    <property type="entry name" value="CBM87_Agd3"/>
</dbReference>
<sequence length="693" mass="75155">MRSRTTVDKSMAPALLVLALALTAITVLSPGAPEPAAGGDSAFPATLPAQPEPTRIRRVPVRGQPASPAPAAPGSRVALRQLVIATGEGDTGLPVWRQVLDRIGTPYDVLLAGSERLNRQRLVRPDGVGRYSAILLTGNGLLHRDTGGGYRSGFTPAEWRALWEYERTFQVRQVALNTAPGTAPEDYCLRAVREHEVGSDPVRATLPRAGAELFDYLDPGGRLPILRSYVYRTRLASDCAARPILTAGKDVLGVLSTAPDGRQRAALTFTPGPDELATDLLGYGLLRWATRGVFLGERRHWINVDVDDWFNTTLRRRADGTDESFRLDGGDAAAAALRQHDLRERHPLAGDFRLNLPYNGSRLDSDAPAQCSAAGTPDPLTSYSRCLAGEFRWINHTLTHPPMDFTDYQRNREEILRNLNAAASIGLPVPATVLKTPEYSGLGVYNPDPKSLAEATDHGLEKSNRELLRAASELGVRYLHGDLSYPSHQPDCFNCGIHHPLQPDVLVVPDWPTGIGFAASTPAEQAASYNSRYETELGYHEIVAAEAGLALRHLASGSAYAHTLHQGNLHAYDGQHSLTFDWLEEVLARYDELFAVPLKNPEWTELAEYVEARNAHFAELDAGADAVWDRASGAVTLSPETTGSMFLTGLASRAATEADQGGPDRAERYGSDPVSRLGVTADETVTVTASPRP</sequence>
<reference evidence="4 5" key="1">
    <citation type="submission" date="2019-06" db="EMBL/GenBank/DDBJ databases">
        <title>Sequencing the genomes of 1000 actinobacteria strains.</title>
        <authorList>
            <person name="Klenk H.-P."/>
        </authorList>
    </citation>
    <scope>NUCLEOTIDE SEQUENCE [LARGE SCALE GENOMIC DNA]</scope>
    <source>
        <strain evidence="4 5">DSM 45679</strain>
    </source>
</reference>
<name>A0A542DS64_AMYCI</name>
<evidence type="ECO:0000256" key="2">
    <source>
        <dbReference type="SAM" id="SignalP"/>
    </source>
</evidence>
<feature type="signal peptide" evidence="2">
    <location>
        <begin position="1"/>
        <end position="24"/>
    </location>
</feature>
<gene>
    <name evidence="4" type="ORF">FB471_5656</name>
</gene>